<organism evidence="2">
    <name type="scientific">Candidatus Methanogaster sp. ANME-2c ERB4</name>
    <dbReference type="NCBI Taxonomy" id="2759911"/>
    <lineage>
        <taxon>Archaea</taxon>
        <taxon>Methanobacteriati</taxon>
        <taxon>Methanobacteriota</taxon>
        <taxon>Stenosarchaea group</taxon>
        <taxon>Methanomicrobia</taxon>
        <taxon>Methanosarcinales</taxon>
        <taxon>ANME-2 cluster</taxon>
        <taxon>Candidatus Methanogasteraceae</taxon>
        <taxon>Candidatus Methanogaster</taxon>
    </lineage>
</organism>
<proteinExistence type="predicted"/>
<accession>A0A7G9YHR7</accession>
<reference evidence="2" key="1">
    <citation type="submission" date="2020-06" db="EMBL/GenBank/DDBJ databases">
        <title>Unique genomic features of the anaerobic methanotrophic archaea.</title>
        <authorList>
            <person name="Chadwick G.L."/>
            <person name="Skennerton C.T."/>
            <person name="Laso-Perez R."/>
            <person name="Leu A.O."/>
            <person name="Speth D.R."/>
            <person name="Yu H."/>
            <person name="Morgan-Lang C."/>
            <person name="Hatzenpichler R."/>
            <person name="Goudeau D."/>
            <person name="Malmstrom R."/>
            <person name="Brazelton W.J."/>
            <person name="Woyke T."/>
            <person name="Hallam S.J."/>
            <person name="Tyson G.W."/>
            <person name="Wegener G."/>
            <person name="Boetius A."/>
            <person name="Orphan V."/>
        </authorList>
    </citation>
    <scope>NUCLEOTIDE SEQUENCE</scope>
</reference>
<evidence type="ECO:0000313" key="2">
    <source>
        <dbReference type="EMBL" id="QNO47551.1"/>
    </source>
</evidence>
<dbReference type="Gene3D" id="3.30.460.10">
    <property type="entry name" value="Beta Polymerase, domain 2"/>
    <property type="match status" value="1"/>
</dbReference>
<gene>
    <name evidence="2" type="ORF">GGGHDLIA_00041</name>
</gene>
<dbReference type="EMBL" id="MT631265">
    <property type="protein sequence ID" value="QNO47551.1"/>
    <property type="molecule type" value="Genomic_DNA"/>
</dbReference>
<dbReference type="PANTHER" id="PTHR37030:SF1">
    <property type="entry name" value="NUCLEOTIDYLTRANSFERASE"/>
    <property type="match status" value="1"/>
</dbReference>
<dbReference type="PANTHER" id="PTHR37030">
    <property type="entry name" value="NUCLEOTIDYLTRANSFERASE"/>
    <property type="match status" value="1"/>
</dbReference>
<dbReference type="CDD" id="cd05403">
    <property type="entry name" value="NT_KNTase_like"/>
    <property type="match status" value="1"/>
</dbReference>
<protein>
    <recommendedName>
        <fullName evidence="1">Polymerase beta nucleotidyltransferase domain-containing protein</fullName>
    </recommendedName>
</protein>
<dbReference type="InterPro" id="IPR041633">
    <property type="entry name" value="Polbeta"/>
</dbReference>
<evidence type="ECO:0000259" key="1">
    <source>
        <dbReference type="Pfam" id="PF18765"/>
    </source>
</evidence>
<dbReference type="SUPFAM" id="SSF81301">
    <property type="entry name" value="Nucleotidyltransferase"/>
    <property type="match status" value="1"/>
</dbReference>
<dbReference type="InterPro" id="IPR043519">
    <property type="entry name" value="NT_sf"/>
</dbReference>
<sequence>MNTPLDRAIDAIVRVAEPDRIILFGSRAGDNYRRESDYDLLVLKREVGRRRKLAQNIYLNFKNIGAPVDVIVADLGEYERSKDDPYLIYSDAAKNGRVVYEKC</sequence>
<name>A0A7G9YHR7_9EURY</name>
<dbReference type="Pfam" id="PF18765">
    <property type="entry name" value="Polbeta"/>
    <property type="match status" value="1"/>
</dbReference>
<feature type="domain" description="Polymerase beta nucleotidyltransferase" evidence="1">
    <location>
        <begin position="16"/>
        <end position="101"/>
    </location>
</feature>
<dbReference type="AlphaFoldDB" id="A0A7G9YHR7"/>